<keyword evidence="2" id="KW-0812">Transmembrane</keyword>
<keyword evidence="4" id="KW-1185">Reference proteome</keyword>
<sequence length="78" mass="7887">MGRKLGTAADRVLMIVATVIFVALEPFGAIIEGIAMAAVAISERKPAATVGDEPVAGPEGISGASISIKRPAEPLDNS</sequence>
<evidence type="ECO:0000256" key="1">
    <source>
        <dbReference type="SAM" id="MobiDB-lite"/>
    </source>
</evidence>
<dbReference type="AlphaFoldDB" id="A0A0S4QF85"/>
<proteinExistence type="predicted"/>
<dbReference type="Proteomes" id="UP000198802">
    <property type="component" value="Unassembled WGS sequence"/>
</dbReference>
<accession>A0A0S4QF85</accession>
<organism evidence="3 4">
    <name type="scientific">Parafrankia irregularis</name>
    <dbReference type="NCBI Taxonomy" id="795642"/>
    <lineage>
        <taxon>Bacteria</taxon>
        <taxon>Bacillati</taxon>
        <taxon>Actinomycetota</taxon>
        <taxon>Actinomycetes</taxon>
        <taxon>Frankiales</taxon>
        <taxon>Frankiaceae</taxon>
        <taxon>Parafrankia</taxon>
    </lineage>
</organism>
<gene>
    <name evidence="3" type="ORF">Ga0074812_101451</name>
</gene>
<feature type="region of interest" description="Disordered" evidence="1">
    <location>
        <begin position="49"/>
        <end position="78"/>
    </location>
</feature>
<evidence type="ECO:0000313" key="4">
    <source>
        <dbReference type="Proteomes" id="UP000198802"/>
    </source>
</evidence>
<reference evidence="4" key="1">
    <citation type="submission" date="2015-11" db="EMBL/GenBank/DDBJ databases">
        <authorList>
            <person name="Varghese N."/>
        </authorList>
    </citation>
    <scope>NUCLEOTIDE SEQUENCE [LARGE SCALE GENOMIC DNA]</scope>
    <source>
        <strain evidence="4">DSM 45899</strain>
    </source>
</reference>
<keyword evidence="2" id="KW-0472">Membrane</keyword>
<name>A0A0S4QF85_9ACTN</name>
<feature type="transmembrane region" description="Helical" evidence="2">
    <location>
        <begin position="12"/>
        <end position="41"/>
    </location>
</feature>
<protein>
    <submittedName>
        <fullName evidence="3">Uncharacterized protein</fullName>
    </submittedName>
</protein>
<dbReference type="EMBL" id="FAOZ01000001">
    <property type="protein sequence ID" value="CUU53950.1"/>
    <property type="molecule type" value="Genomic_DNA"/>
</dbReference>
<evidence type="ECO:0000256" key="2">
    <source>
        <dbReference type="SAM" id="Phobius"/>
    </source>
</evidence>
<evidence type="ECO:0000313" key="3">
    <source>
        <dbReference type="EMBL" id="CUU53950.1"/>
    </source>
</evidence>
<keyword evidence="2" id="KW-1133">Transmembrane helix</keyword>